<dbReference type="Proteomes" id="UP001432027">
    <property type="component" value="Unassembled WGS sequence"/>
</dbReference>
<sequence length="191" mass="21292">PSGHSVRVKWHHLQQSRLLLLRRLLLPPLLQNPNGPPPPGGKKPLNLANKPGEPAFQLKIEPSENVMMSWTKGVMSTVDLKITNSTSDPHSFKVKCTDNNMFRVRPPLGFIEAGQSLPIKIYQTSNEMPEENRHLFAIYHKKCTVADTKAPNGARNVWKSDTKPDGVVRLLAVFKAAPASDKPPTPEKKVR</sequence>
<dbReference type="AlphaFoldDB" id="A0AAV5SPG3"/>
<name>A0AAV5SPG3_9BILA</name>
<feature type="domain" description="MSP" evidence="3">
    <location>
        <begin position="57"/>
        <end position="176"/>
    </location>
</feature>
<organism evidence="4 5">
    <name type="scientific">Pristionchus entomophagus</name>
    <dbReference type="NCBI Taxonomy" id="358040"/>
    <lineage>
        <taxon>Eukaryota</taxon>
        <taxon>Metazoa</taxon>
        <taxon>Ecdysozoa</taxon>
        <taxon>Nematoda</taxon>
        <taxon>Chromadorea</taxon>
        <taxon>Rhabditida</taxon>
        <taxon>Rhabditina</taxon>
        <taxon>Diplogasteromorpha</taxon>
        <taxon>Diplogasteroidea</taxon>
        <taxon>Neodiplogasteridae</taxon>
        <taxon>Pristionchus</taxon>
    </lineage>
</organism>
<dbReference type="InterPro" id="IPR000535">
    <property type="entry name" value="MSP_dom"/>
</dbReference>
<evidence type="ECO:0000313" key="4">
    <source>
        <dbReference type="EMBL" id="GMS84008.1"/>
    </source>
</evidence>
<dbReference type="PANTHER" id="PTHR21513:SF19">
    <property type="entry name" value="MAJOR SPERM PROTEIN"/>
    <property type="match status" value="1"/>
</dbReference>
<evidence type="ECO:0000259" key="3">
    <source>
        <dbReference type="PROSITE" id="PS50202"/>
    </source>
</evidence>
<dbReference type="EMBL" id="BTSX01000002">
    <property type="protein sequence ID" value="GMS84008.1"/>
    <property type="molecule type" value="Genomic_DNA"/>
</dbReference>
<dbReference type="SUPFAM" id="SSF49354">
    <property type="entry name" value="PapD-like"/>
    <property type="match status" value="1"/>
</dbReference>
<keyword evidence="5" id="KW-1185">Reference proteome</keyword>
<evidence type="ECO:0000256" key="1">
    <source>
        <dbReference type="RuleBase" id="RU003425"/>
    </source>
</evidence>
<gene>
    <name evidence="4" type="ORF">PENTCL1PPCAC_6183</name>
</gene>
<accession>A0AAV5SPG3</accession>
<dbReference type="PANTHER" id="PTHR21513">
    <property type="entry name" value="MAJOR SPERM PROTEIN"/>
    <property type="match status" value="1"/>
</dbReference>
<dbReference type="Pfam" id="PF00635">
    <property type="entry name" value="Motile_Sperm"/>
    <property type="match status" value="1"/>
</dbReference>
<evidence type="ECO:0000256" key="2">
    <source>
        <dbReference type="SAM" id="MobiDB-lite"/>
    </source>
</evidence>
<evidence type="ECO:0000313" key="5">
    <source>
        <dbReference type="Proteomes" id="UP001432027"/>
    </source>
</evidence>
<dbReference type="PROSITE" id="PS50202">
    <property type="entry name" value="MSP"/>
    <property type="match status" value="1"/>
</dbReference>
<dbReference type="InterPro" id="IPR008962">
    <property type="entry name" value="PapD-like_sf"/>
</dbReference>
<comment type="function">
    <text evidence="1">Central component in molecular interactions underlying sperm crawling. Forms an extensive filament system that extends from sperm villipoda, along the leading edge of the pseudopod.</text>
</comment>
<dbReference type="InterPro" id="IPR013783">
    <property type="entry name" value="Ig-like_fold"/>
</dbReference>
<reference evidence="4" key="1">
    <citation type="submission" date="2023-10" db="EMBL/GenBank/DDBJ databases">
        <title>Genome assembly of Pristionchus species.</title>
        <authorList>
            <person name="Yoshida K."/>
            <person name="Sommer R.J."/>
        </authorList>
    </citation>
    <scope>NUCLEOTIDE SEQUENCE</scope>
    <source>
        <strain evidence="4">RS0144</strain>
    </source>
</reference>
<feature type="non-terminal residue" evidence="4">
    <location>
        <position position="1"/>
    </location>
</feature>
<keyword evidence="1" id="KW-0206">Cytoskeleton</keyword>
<dbReference type="Gene3D" id="2.60.40.10">
    <property type="entry name" value="Immunoglobulins"/>
    <property type="match status" value="1"/>
</dbReference>
<feature type="region of interest" description="Disordered" evidence="2">
    <location>
        <begin position="30"/>
        <end position="52"/>
    </location>
</feature>
<comment type="caution">
    <text evidence="4">The sequence shown here is derived from an EMBL/GenBank/DDBJ whole genome shotgun (WGS) entry which is preliminary data.</text>
</comment>
<keyword evidence="1" id="KW-0963">Cytoplasm</keyword>
<protein>
    <recommendedName>
        <fullName evidence="1">Major sperm protein</fullName>
    </recommendedName>
</protein>
<proteinExistence type="predicted"/>